<dbReference type="EMBL" id="JACICC010000003">
    <property type="protein sequence ID" value="MBB3809618.1"/>
    <property type="molecule type" value="Genomic_DNA"/>
</dbReference>
<keyword evidence="5 6" id="KW-0472">Membrane</keyword>
<sequence length="203" mass="21425">MNVSVFTTGLTMGLSLIVAIGAQNAFVLRQGLRGEHVLAVCLACALSDAVLIIAGVVGFRQIAEIMPGVEPVMRYGGAAFLIWYGAKSLLAALRSSDALVIGNAPAAPLGRVLATCLALTWLNPHVYLDTVVLLGSLSTQFPGQQTVFAAGAVTASFVFFFTLGFGAKWLRPVFARPSSWRILEAVIAVVMWSIAFKLISSAP</sequence>
<comment type="subcellular location">
    <subcellularLocation>
        <location evidence="1">Cell membrane</location>
        <topology evidence="1">Multi-pass membrane protein</topology>
    </subcellularLocation>
</comment>
<evidence type="ECO:0000256" key="4">
    <source>
        <dbReference type="ARBA" id="ARBA00022989"/>
    </source>
</evidence>
<feature type="transmembrane region" description="Helical" evidence="6">
    <location>
        <begin position="6"/>
        <end position="26"/>
    </location>
</feature>
<keyword evidence="4 6" id="KW-1133">Transmembrane helix</keyword>
<evidence type="ECO:0000313" key="7">
    <source>
        <dbReference type="EMBL" id="MBB3809618.1"/>
    </source>
</evidence>
<evidence type="ECO:0000313" key="8">
    <source>
        <dbReference type="Proteomes" id="UP000537592"/>
    </source>
</evidence>
<dbReference type="Proteomes" id="UP000537592">
    <property type="component" value="Unassembled WGS sequence"/>
</dbReference>
<gene>
    <name evidence="7" type="ORF">FHS81_001700</name>
</gene>
<feature type="transmembrane region" description="Helical" evidence="6">
    <location>
        <begin position="182"/>
        <end position="200"/>
    </location>
</feature>
<keyword evidence="2" id="KW-1003">Cell membrane</keyword>
<dbReference type="AlphaFoldDB" id="A0A7W5Z3T0"/>
<dbReference type="GO" id="GO:0015171">
    <property type="term" value="F:amino acid transmembrane transporter activity"/>
    <property type="evidence" value="ECO:0007669"/>
    <property type="project" value="TreeGrafter"/>
</dbReference>
<protein>
    <submittedName>
        <fullName evidence="7">L-lysine exporter family protein LysE/ArgO</fullName>
    </submittedName>
</protein>
<feature type="transmembrane region" description="Helical" evidence="6">
    <location>
        <begin position="105"/>
        <end position="127"/>
    </location>
</feature>
<evidence type="ECO:0000256" key="2">
    <source>
        <dbReference type="ARBA" id="ARBA00022475"/>
    </source>
</evidence>
<feature type="transmembrane region" description="Helical" evidence="6">
    <location>
        <begin position="75"/>
        <end position="93"/>
    </location>
</feature>
<keyword evidence="8" id="KW-1185">Reference proteome</keyword>
<name>A0A7W5Z3T0_9HYPH</name>
<dbReference type="RefSeq" id="WP_183751838.1">
    <property type="nucleotide sequence ID" value="NZ_JACICC010000003.1"/>
</dbReference>
<feature type="transmembrane region" description="Helical" evidence="6">
    <location>
        <begin position="38"/>
        <end position="63"/>
    </location>
</feature>
<dbReference type="GO" id="GO:0005886">
    <property type="term" value="C:plasma membrane"/>
    <property type="evidence" value="ECO:0007669"/>
    <property type="project" value="UniProtKB-SubCell"/>
</dbReference>
<dbReference type="Pfam" id="PF01810">
    <property type="entry name" value="LysE"/>
    <property type="match status" value="1"/>
</dbReference>
<comment type="caution">
    <text evidence="7">The sequence shown here is derived from an EMBL/GenBank/DDBJ whole genome shotgun (WGS) entry which is preliminary data.</text>
</comment>
<evidence type="ECO:0000256" key="1">
    <source>
        <dbReference type="ARBA" id="ARBA00004651"/>
    </source>
</evidence>
<keyword evidence="3 6" id="KW-0812">Transmembrane</keyword>
<dbReference type="InterPro" id="IPR001123">
    <property type="entry name" value="LeuE-type"/>
</dbReference>
<accession>A0A7W5Z3T0</accession>
<evidence type="ECO:0000256" key="6">
    <source>
        <dbReference type="SAM" id="Phobius"/>
    </source>
</evidence>
<dbReference type="PANTHER" id="PTHR30086">
    <property type="entry name" value="ARGININE EXPORTER PROTEIN ARGO"/>
    <property type="match status" value="1"/>
</dbReference>
<proteinExistence type="predicted"/>
<evidence type="ECO:0000256" key="5">
    <source>
        <dbReference type="ARBA" id="ARBA00023136"/>
    </source>
</evidence>
<reference evidence="7 8" key="1">
    <citation type="submission" date="2020-08" db="EMBL/GenBank/DDBJ databases">
        <title>Genomic Encyclopedia of Type Strains, Phase IV (KMG-IV): sequencing the most valuable type-strain genomes for metagenomic binning, comparative biology and taxonomic classification.</title>
        <authorList>
            <person name="Goeker M."/>
        </authorList>
    </citation>
    <scope>NUCLEOTIDE SEQUENCE [LARGE SCALE GENOMIC DNA]</scope>
    <source>
        <strain evidence="7 8">DSM 28760</strain>
    </source>
</reference>
<evidence type="ECO:0000256" key="3">
    <source>
        <dbReference type="ARBA" id="ARBA00022692"/>
    </source>
</evidence>
<feature type="transmembrane region" description="Helical" evidence="6">
    <location>
        <begin position="147"/>
        <end position="170"/>
    </location>
</feature>
<dbReference type="PANTHER" id="PTHR30086:SF20">
    <property type="entry name" value="ARGININE EXPORTER PROTEIN ARGO-RELATED"/>
    <property type="match status" value="1"/>
</dbReference>
<organism evidence="7 8">
    <name type="scientific">Pseudochelatococcus contaminans</name>
    <dbReference type="NCBI Taxonomy" id="1538103"/>
    <lineage>
        <taxon>Bacteria</taxon>
        <taxon>Pseudomonadati</taxon>
        <taxon>Pseudomonadota</taxon>
        <taxon>Alphaproteobacteria</taxon>
        <taxon>Hyphomicrobiales</taxon>
        <taxon>Chelatococcaceae</taxon>
        <taxon>Pseudochelatococcus</taxon>
    </lineage>
</organism>